<dbReference type="PROSITE" id="PS00061">
    <property type="entry name" value="ADH_SHORT"/>
    <property type="match status" value="1"/>
</dbReference>
<evidence type="ECO:0000256" key="2">
    <source>
        <dbReference type="ARBA" id="ARBA00023002"/>
    </source>
</evidence>
<feature type="domain" description="Ketoreductase" evidence="3">
    <location>
        <begin position="7"/>
        <end position="183"/>
    </location>
</feature>
<evidence type="ECO:0000313" key="5">
    <source>
        <dbReference type="Proteomes" id="UP000639859"/>
    </source>
</evidence>
<reference evidence="4 5" key="1">
    <citation type="submission" date="2020-11" db="EMBL/GenBank/DDBJ databases">
        <title>genome sequence of strain KACC 18849.</title>
        <authorList>
            <person name="Gao J."/>
            <person name="Zhang X."/>
        </authorList>
    </citation>
    <scope>NUCLEOTIDE SEQUENCE [LARGE SCALE GENOMIC DNA]</scope>
    <source>
        <strain evidence="4 5">KACC 18849</strain>
    </source>
</reference>
<dbReference type="InterPro" id="IPR002347">
    <property type="entry name" value="SDR_fam"/>
</dbReference>
<proteinExistence type="inferred from homology"/>
<keyword evidence="2" id="KW-0560">Oxidoreductase</keyword>
<dbReference type="NCBIfam" id="NF005075">
    <property type="entry name" value="PRK06500.1"/>
    <property type="match status" value="1"/>
</dbReference>
<protein>
    <submittedName>
        <fullName evidence="4">SDR family oxidoreductase</fullName>
    </submittedName>
</protein>
<dbReference type="EMBL" id="JADWOX010000016">
    <property type="protein sequence ID" value="MBI1685807.1"/>
    <property type="molecule type" value="Genomic_DNA"/>
</dbReference>
<dbReference type="SUPFAM" id="SSF51735">
    <property type="entry name" value="NAD(P)-binding Rossmann-fold domains"/>
    <property type="match status" value="1"/>
</dbReference>
<dbReference type="Pfam" id="PF13561">
    <property type="entry name" value="adh_short_C2"/>
    <property type="match status" value="1"/>
</dbReference>
<dbReference type="PANTHER" id="PTHR43477:SF1">
    <property type="entry name" value="DIHYDROANTICAPSIN 7-DEHYDROGENASE"/>
    <property type="match status" value="1"/>
</dbReference>
<keyword evidence="5" id="KW-1185">Reference proteome</keyword>
<dbReference type="InterPro" id="IPR051122">
    <property type="entry name" value="SDR_DHRS6-like"/>
</dbReference>
<gene>
    <name evidence="4" type="ORF">I4Q42_19230</name>
</gene>
<dbReference type="InterPro" id="IPR036291">
    <property type="entry name" value="NAD(P)-bd_dom_sf"/>
</dbReference>
<sequence length="249" mass="25408">MSRLANKTILVTGGTTGIGFAAAQRALEEGARVAITGANAQRLEEAKAALGGDVLAILADAGDVSAQADIAKAIQARFGTLDAVFVNAGIAPFGPLESWTEETFDRAIGVNLKGPLFLIQALAPILANPASIVLNGSINAHIGMPNSSVYAASKAGLISLARTLSGELIGRGVRVNVVSPGPVSTPLYGKLGLDQASLDAMSSGILQNLPVGRFGEPREIADAVVFLASDESRFTVGSELIIDGGMSTL</sequence>
<organism evidence="4 5">
    <name type="scientific">Caulobacter hibisci</name>
    <dbReference type="NCBI Taxonomy" id="2035993"/>
    <lineage>
        <taxon>Bacteria</taxon>
        <taxon>Pseudomonadati</taxon>
        <taxon>Pseudomonadota</taxon>
        <taxon>Alphaproteobacteria</taxon>
        <taxon>Caulobacterales</taxon>
        <taxon>Caulobacteraceae</taxon>
        <taxon>Caulobacter</taxon>
    </lineage>
</organism>
<comment type="similarity">
    <text evidence="1">Belongs to the short-chain dehydrogenases/reductases (SDR) family.</text>
</comment>
<dbReference type="Gene3D" id="3.40.50.720">
    <property type="entry name" value="NAD(P)-binding Rossmann-like Domain"/>
    <property type="match status" value="1"/>
</dbReference>
<evidence type="ECO:0000313" key="4">
    <source>
        <dbReference type="EMBL" id="MBI1685807.1"/>
    </source>
</evidence>
<dbReference type="InterPro" id="IPR057326">
    <property type="entry name" value="KR_dom"/>
</dbReference>
<dbReference type="RefSeq" id="WP_198577710.1">
    <property type="nucleotide sequence ID" value="NZ_JADWOX010000016.1"/>
</dbReference>
<dbReference type="CDD" id="cd05233">
    <property type="entry name" value="SDR_c"/>
    <property type="match status" value="1"/>
</dbReference>
<dbReference type="PANTHER" id="PTHR43477">
    <property type="entry name" value="DIHYDROANTICAPSIN 7-DEHYDROGENASE"/>
    <property type="match status" value="1"/>
</dbReference>
<dbReference type="SMART" id="SM00822">
    <property type="entry name" value="PKS_KR"/>
    <property type="match status" value="1"/>
</dbReference>
<dbReference type="PRINTS" id="PR00080">
    <property type="entry name" value="SDRFAMILY"/>
</dbReference>
<evidence type="ECO:0000256" key="1">
    <source>
        <dbReference type="ARBA" id="ARBA00006484"/>
    </source>
</evidence>
<dbReference type="InterPro" id="IPR020904">
    <property type="entry name" value="Sc_DH/Rdtase_CS"/>
</dbReference>
<dbReference type="Proteomes" id="UP000639859">
    <property type="component" value="Unassembled WGS sequence"/>
</dbReference>
<dbReference type="PRINTS" id="PR00081">
    <property type="entry name" value="GDHRDH"/>
</dbReference>
<comment type="caution">
    <text evidence="4">The sequence shown here is derived from an EMBL/GenBank/DDBJ whole genome shotgun (WGS) entry which is preliminary data.</text>
</comment>
<accession>A0ABS0T4P4</accession>
<name>A0ABS0T4P4_9CAUL</name>
<evidence type="ECO:0000259" key="3">
    <source>
        <dbReference type="SMART" id="SM00822"/>
    </source>
</evidence>